<comment type="similarity">
    <text evidence="1">Belongs to the proteasome subunit S5A family.</text>
</comment>
<dbReference type="GO" id="GO:0043161">
    <property type="term" value="P:proteasome-mediated ubiquitin-dependent protein catabolic process"/>
    <property type="evidence" value="ECO:0007669"/>
    <property type="project" value="TreeGrafter"/>
</dbReference>
<dbReference type="InterPro" id="IPR027040">
    <property type="entry name" value="PSMD4"/>
</dbReference>
<dbReference type="GO" id="GO:0005634">
    <property type="term" value="C:nucleus"/>
    <property type="evidence" value="ECO:0007669"/>
    <property type="project" value="TreeGrafter"/>
</dbReference>
<evidence type="ECO:0000313" key="6">
    <source>
        <dbReference type="Proteomes" id="UP000801864"/>
    </source>
</evidence>
<gene>
    <name evidence="5" type="ORF">CFAM422_013090</name>
</gene>
<feature type="compositionally biased region" description="Basic and acidic residues" evidence="3">
    <location>
        <begin position="323"/>
        <end position="336"/>
    </location>
</feature>
<dbReference type="SUPFAM" id="SSF53300">
    <property type="entry name" value="vWA-like"/>
    <property type="match status" value="1"/>
</dbReference>
<dbReference type="SMART" id="SM00327">
    <property type="entry name" value="VWA"/>
    <property type="match status" value="1"/>
</dbReference>
<dbReference type="PROSITE" id="PS50234">
    <property type="entry name" value="VWFA"/>
    <property type="match status" value="1"/>
</dbReference>
<evidence type="ECO:0000256" key="2">
    <source>
        <dbReference type="ARBA" id="ARBA00022942"/>
    </source>
</evidence>
<accession>A0A9P4X2T4</accession>
<evidence type="ECO:0000256" key="1">
    <source>
        <dbReference type="ARBA" id="ARBA00005574"/>
    </source>
</evidence>
<keyword evidence="2 5" id="KW-0647">Proteasome</keyword>
<dbReference type="InterPro" id="IPR003903">
    <property type="entry name" value="UIM_dom"/>
</dbReference>
<dbReference type="Gene3D" id="1.10.287.3990">
    <property type="match status" value="1"/>
</dbReference>
<evidence type="ECO:0000313" key="5">
    <source>
        <dbReference type="EMBL" id="KAF3055425.1"/>
    </source>
</evidence>
<reference evidence="5 6" key="1">
    <citation type="submission" date="2018-06" db="EMBL/GenBank/DDBJ databases">
        <title>Genome analysis of cellulolytic fungus Trichoderma lentiforme CFAM-422.</title>
        <authorList>
            <person name="Steindorff A.S."/>
            <person name="Formighieri E.F."/>
            <person name="Midorikawa G.E.O."/>
            <person name="Tamietti M.S."/>
            <person name="Ramos E.Z."/>
            <person name="Silva A.S."/>
            <person name="Bon E.P.S."/>
            <person name="Mendes T.D."/>
            <person name="Damaso M.C.T."/>
            <person name="Favaro L.C.L."/>
        </authorList>
    </citation>
    <scope>NUCLEOTIDE SEQUENCE [LARGE SCALE GENOMIC DNA]</scope>
    <source>
        <strain evidence="5 6">CFAM-422</strain>
    </source>
</reference>
<evidence type="ECO:0000256" key="3">
    <source>
        <dbReference type="SAM" id="MobiDB-lite"/>
    </source>
</evidence>
<dbReference type="EMBL" id="QLNT01000036">
    <property type="protein sequence ID" value="KAF3055425.1"/>
    <property type="molecule type" value="Genomic_DNA"/>
</dbReference>
<dbReference type="Proteomes" id="UP000801864">
    <property type="component" value="Unassembled WGS sequence"/>
</dbReference>
<dbReference type="AlphaFoldDB" id="A0A9P4X2T4"/>
<dbReference type="GO" id="GO:0008540">
    <property type="term" value="C:proteasome regulatory particle, base subcomplex"/>
    <property type="evidence" value="ECO:0007669"/>
    <property type="project" value="TreeGrafter"/>
</dbReference>
<feature type="region of interest" description="Disordered" evidence="3">
    <location>
        <begin position="284"/>
        <end position="336"/>
    </location>
</feature>
<protein>
    <submittedName>
        <fullName evidence="5">26S proteasome non-ATPase regulatory subunit 4</fullName>
    </submittedName>
</protein>
<dbReference type="FunFam" id="3.40.50.410:FF:000005">
    <property type="entry name" value="26S proteasome non-ATPase regulatory subunit 4"/>
    <property type="match status" value="1"/>
</dbReference>
<dbReference type="InterPro" id="IPR036465">
    <property type="entry name" value="vWFA_dom_sf"/>
</dbReference>
<feature type="non-terminal residue" evidence="5">
    <location>
        <position position="1"/>
    </location>
</feature>
<dbReference type="FunFam" id="1.10.287.3990:FF:000001">
    <property type="entry name" value="26S proteasome regulatory subunit S5A"/>
    <property type="match status" value="1"/>
</dbReference>
<dbReference type="PROSITE" id="PS50330">
    <property type="entry name" value="UIM"/>
    <property type="match status" value="1"/>
</dbReference>
<dbReference type="PANTHER" id="PTHR10223:SF0">
    <property type="entry name" value="26S PROTEASOME NON-ATPASE REGULATORY SUBUNIT 4"/>
    <property type="match status" value="1"/>
</dbReference>
<dbReference type="PANTHER" id="PTHR10223">
    <property type="entry name" value="26S PROTEASOME NON-ATPASE REGULATORY SUBUNIT 4"/>
    <property type="match status" value="1"/>
</dbReference>
<evidence type="ECO:0000259" key="4">
    <source>
        <dbReference type="PROSITE" id="PS50234"/>
    </source>
</evidence>
<comment type="caution">
    <text evidence="5">The sequence shown here is derived from an EMBL/GenBank/DDBJ whole genome shotgun (WGS) entry which is preliminary data.</text>
</comment>
<feature type="domain" description="VWFA" evidence="4">
    <location>
        <begin position="58"/>
        <end position="245"/>
    </location>
</feature>
<organism evidence="5 6">
    <name type="scientific">Trichoderma lentiforme</name>
    <dbReference type="NCBI Taxonomy" id="1567552"/>
    <lineage>
        <taxon>Eukaryota</taxon>
        <taxon>Fungi</taxon>
        <taxon>Dikarya</taxon>
        <taxon>Ascomycota</taxon>
        <taxon>Pezizomycotina</taxon>
        <taxon>Sordariomycetes</taxon>
        <taxon>Hypocreomycetidae</taxon>
        <taxon>Hypocreales</taxon>
        <taxon>Hypocreaceae</taxon>
        <taxon>Trichoderma</taxon>
    </lineage>
</organism>
<dbReference type="InterPro" id="IPR002035">
    <property type="entry name" value="VWF_A"/>
</dbReference>
<dbReference type="GO" id="GO:0036435">
    <property type="term" value="F:K48-linked polyubiquitin modification-dependent protein binding"/>
    <property type="evidence" value="ECO:0007669"/>
    <property type="project" value="UniProtKB-ARBA"/>
</dbReference>
<feature type="compositionally biased region" description="Basic and acidic residues" evidence="3">
    <location>
        <begin position="284"/>
        <end position="314"/>
    </location>
</feature>
<dbReference type="GO" id="GO:0005829">
    <property type="term" value="C:cytosol"/>
    <property type="evidence" value="ECO:0007669"/>
    <property type="project" value="TreeGrafter"/>
</dbReference>
<dbReference type="Pfam" id="PF13519">
    <property type="entry name" value="VWA_2"/>
    <property type="match status" value="1"/>
</dbReference>
<name>A0A9P4X2T4_9HYPO</name>
<proteinExistence type="inferred from homology"/>
<dbReference type="CDD" id="cd01452">
    <property type="entry name" value="VWA_26S_proteasome_subunit"/>
    <property type="match status" value="1"/>
</dbReference>
<keyword evidence="6" id="KW-1185">Reference proteome</keyword>
<dbReference type="Gene3D" id="3.40.50.410">
    <property type="entry name" value="von Willebrand factor, type A domain"/>
    <property type="match status" value="1"/>
</dbReference>
<sequence length="336" mass="36108">LSNINYQLVSLHLLASPTCTFSPNGDLNLWTRIPYPKSSNKQSSGPAPSFAATMVLEAVMVVVDNSESSRNGDYQPTRFDSQVDAVNVLFQSITQGNPESSVGLMSMGGKGPEVLVTLTTEQGKILEGLHRTKKKIGGSSHLKTGIQIATLALKHRQNRSQRQRIIAFVCSPVEDQEKELVQLAKKMKKGNISVDFVLFGDLDDDATQKKLQAFNEAVKGNEGSHLVVIPPSSKLLSDQLISTPIMLGEGAGAGAGGAGGNDEFEFGFDPAIEPELALALRMSMEEEKARQEKLAKEQEEEAKKASLESVKEEAEGSGSGGSADKDKDRGDKMDTS</sequence>